<evidence type="ECO:0000313" key="5">
    <source>
        <dbReference type="Proteomes" id="UP001158986"/>
    </source>
</evidence>
<keyword evidence="5" id="KW-1185">Reference proteome</keyword>
<dbReference type="PANTHER" id="PTHR42919">
    <property type="entry name" value="N-ALPHA-ACETYLTRANSFERASE"/>
    <property type="match status" value="1"/>
</dbReference>
<comment type="caution">
    <text evidence="4">The sequence shown here is derived from an EMBL/GenBank/DDBJ whole genome shotgun (WGS) entry which is preliminary data.</text>
</comment>
<gene>
    <name evidence="4" type="ORF">PBS001_LOCUS2448</name>
</gene>
<feature type="domain" description="N-acetyltransferase" evidence="3">
    <location>
        <begin position="1"/>
        <end position="148"/>
    </location>
</feature>
<organism evidence="4 5">
    <name type="scientific">Peronospora belbahrii</name>
    <dbReference type="NCBI Taxonomy" id="622444"/>
    <lineage>
        <taxon>Eukaryota</taxon>
        <taxon>Sar</taxon>
        <taxon>Stramenopiles</taxon>
        <taxon>Oomycota</taxon>
        <taxon>Peronosporomycetes</taxon>
        <taxon>Peronosporales</taxon>
        <taxon>Peronosporaceae</taxon>
        <taxon>Peronospora</taxon>
    </lineage>
</organism>
<dbReference type="PROSITE" id="PS51186">
    <property type="entry name" value="GNAT"/>
    <property type="match status" value="1"/>
</dbReference>
<dbReference type="InterPro" id="IPR051556">
    <property type="entry name" value="N-term/lysine_N-AcTrnsfr"/>
</dbReference>
<dbReference type="InterPro" id="IPR000182">
    <property type="entry name" value="GNAT_dom"/>
</dbReference>
<dbReference type="SUPFAM" id="SSF55729">
    <property type="entry name" value="Acyl-CoA N-acyltransferases (Nat)"/>
    <property type="match status" value="1"/>
</dbReference>
<proteinExistence type="predicted"/>
<dbReference type="InterPro" id="IPR016181">
    <property type="entry name" value="Acyl_CoA_acyltransferase"/>
</dbReference>
<dbReference type="Proteomes" id="UP001158986">
    <property type="component" value="Unassembled WGS sequence"/>
</dbReference>
<keyword evidence="2" id="KW-0012">Acyltransferase</keyword>
<keyword evidence="1" id="KW-0808">Transferase</keyword>
<dbReference type="EMBL" id="CAKLCB010000135">
    <property type="protein sequence ID" value="CAH0515749.1"/>
    <property type="molecule type" value="Genomic_DNA"/>
</dbReference>
<name>A0ABN8CSJ1_9STRA</name>
<sequence length="149" mass="16883">MQTSNNQNDNGGHAFFPVRYNQALYNEVVSSRPGYAQLVCIGGDAIGAIGCRLEPVDERPKGLKRTYIMTFGVVENYRRARIGSRLLEEVIAQSIQDGVVQVYLHIQTSNIAALQFYRSHGFEATQILRNYYKQIDPPDCYVLRRQLAP</sequence>
<dbReference type="Pfam" id="PF00583">
    <property type="entry name" value="Acetyltransf_1"/>
    <property type="match status" value="1"/>
</dbReference>
<dbReference type="Gene3D" id="3.40.630.30">
    <property type="match status" value="1"/>
</dbReference>
<evidence type="ECO:0000313" key="4">
    <source>
        <dbReference type="EMBL" id="CAH0515749.1"/>
    </source>
</evidence>
<evidence type="ECO:0000259" key="3">
    <source>
        <dbReference type="PROSITE" id="PS51186"/>
    </source>
</evidence>
<protein>
    <recommendedName>
        <fullName evidence="3">N-acetyltransferase domain-containing protein</fullName>
    </recommendedName>
</protein>
<evidence type="ECO:0000256" key="1">
    <source>
        <dbReference type="ARBA" id="ARBA00022679"/>
    </source>
</evidence>
<dbReference type="CDD" id="cd04301">
    <property type="entry name" value="NAT_SF"/>
    <property type="match status" value="1"/>
</dbReference>
<evidence type="ECO:0000256" key="2">
    <source>
        <dbReference type="ARBA" id="ARBA00023315"/>
    </source>
</evidence>
<accession>A0ABN8CSJ1</accession>
<reference evidence="4 5" key="1">
    <citation type="submission" date="2021-11" db="EMBL/GenBank/DDBJ databases">
        <authorList>
            <person name="Islam A."/>
            <person name="Islam S."/>
            <person name="Flora M.S."/>
            <person name="Rahman M."/>
            <person name="Ziaur R.M."/>
            <person name="Epstein J.H."/>
            <person name="Hassan M."/>
            <person name="Klassen M."/>
            <person name="Woodard K."/>
            <person name="Webb A."/>
            <person name="Webby R.J."/>
            <person name="El Zowalaty M.E."/>
        </authorList>
    </citation>
    <scope>NUCLEOTIDE SEQUENCE [LARGE SCALE GENOMIC DNA]</scope>
    <source>
        <strain evidence="4">Pbs1</strain>
    </source>
</reference>
<dbReference type="PANTHER" id="PTHR42919:SF8">
    <property type="entry name" value="N-ALPHA-ACETYLTRANSFERASE 50"/>
    <property type="match status" value="1"/>
</dbReference>